<name>A0A834I9D8_RHYFE</name>
<sequence>MRLSRCRSSVASSLARPSISRTKVGKTTLTGAVEGSGLTDEFFISIPFHLLPCLAWDRVSLPSKRIKAFILTEVDVWEDHDKDNKQSND</sequence>
<organism evidence="1 2">
    <name type="scientific">Rhynchophorus ferrugineus</name>
    <name type="common">Red palm weevil</name>
    <name type="synonym">Curculio ferrugineus</name>
    <dbReference type="NCBI Taxonomy" id="354439"/>
    <lineage>
        <taxon>Eukaryota</taxon>
        <taxon>Metazoa</taxon>
        <taxon>Ecdysozoa</taxon>
        <taxon>Arthropoda</taxon>
        <taxon>Hexapoda</taxon>
        <taxon>Insecta</taxon>
        <taxon>Pterygota</taxon>
        <taxon>Neoptera</taxon>
        <taxon>Endopterygota</taxon>
        <taxon>Coleoptera</taxon>
        <taxon>Polyphaga</taxon>
        <taxon>Cucujiformia</taxon>
        <taxon>Curculionidae</taxon>
        <taxon>Dryophthorinae</taxon>
        <taxon>Rhynchophorus</taxon>
    </lineage>
</organism>
<evidence type="ECO:0000313" key="1">
    <source>
        <dbReference type="EMBL" id="KAF7273953.1"/>
    </source>
</evidence>
<keyword evidence="2" id="KW-1185">Reference proteome</keyword>
<dbReference type="Proteomes" id="UP000625711">
    <property type="component" value="Unassembled WGS sequence"/>
</dbReference>
<protein>
    <submittedName>
        <fullName evidence="1">Uncharacterized protein</fullName>
    </submittedName>
</protein>
<dbReference type="AlphaFoldDB" id="A0A834I9D8"/>
<evidence type="ECO:0000313" key="2">
    <source>
        <dbReference type="Proteomes" id="UP000625711"/>
    </source>
</evidence>
<reference evidence="1" key="1">
    <citation type="submission" date="2020-08" db="EMBL/GenBank/DDBJ databases">
        <title>Genome sequencing and assembly of the red palm weevil Rhynchophorus ferrugineus.</title>
        <authorList>
            <person name="Dias G.B."/>
            <person name="Bergman C.M."/>
            <person name="Manee M."/>
        </authorList>
    </citation>
    <scope>NUCLEOTIDE SEQUENCE</scope>
    <source>
        <strain evidence="1">AA-2017</strain>
        <tissue evidence="1">Whole larva</tissue>
    </source>
</reference>
<proteinExistence type="predicted"/>
<comment type="caution">
    <text evidence="1">The sequence shown here is derived from an EMBL/GenBank/DDBJ whole genome shotgun (WGS) entry which is preliminary data.</text>
</comment>
<dbReference type="EMBL" id="JAACXV010013206">
    <property type="protein sequence ID" value="KAF7273953.1"/>
    <property type="molecule type" value="Genomic_DNA"/>
</dbReference>
<gene>
    <name evidence="1" type="ORF">GWI33_013359</name>
</gene>
<accession>A0A834I9D8</accession>